<evidence type="ECO:0000313" key="2">
    <source>
        <dbReference type="Proteomes" id="UP000601435"/>
    </source>
</evidence>
<sequence length="849" mass="95551">FTTFVRVYNTGWKDILRFRFTTCEICQQLKASLADKGLSLEQKLGELQAYRKHLRDQYDDRSRVWELEAMSAEADSNVLLLSVDGMDQAKFAVPRDPQLRCSSALASAIRPRMMVHACHAHGYILNIRVADETLKHDSSFVLDLVSETLEKRFKVRVAALAFLRKSHTHNGLDQLFGILARRLASTDRILNDEDVIKVLRHECHRPGVRSWLGAHVAVCVEKSAAVRAWADHVAKTGVKFEGGLLCDKSSNHFFLFMLYRDLPAALQERVKRRRGAGTPGAFDVVVLVKEYICSVDLGQEPFVCMPTQRCLHGGLVPSEKHALRDKDTAKEKWRKTGQLVLQAYGASGLNEEYRRAFDYLQHLVNDTMWRQARLGPLHWLDRVGQRPAVNDAEPVLHQSVLDALAPKVPLRVVFQRPMSSDTEFVDVIRTSQLEPVDVIRTSQLEPEWLSVLCGVLHSVKCSKLEVILEVFRLAVVETGLRAMAGFLQRCKEAIEEKIACKEDGVKTESGASPAKKWCSLFEKQLSKLAGNLELVKEVVEYLSFWQQDAADLQVLTTEQFQCPADGLPPARDFITVWESMLVTGTDLSREPLSVSVQLNGNHSQNLANVGVDIIKGFTKASCLAFTLAILADRDPDSEEDWPLIEPFSKLLDRGFLVSVNMSTVEQSFSNLALSFRGVQPRIISLALRFNDILKTKTKQGAHPSGWNVERRIEAIVEDFNGSSLMTSKFALDGEKIKAVCNVIVGTCEETLTLMQSHLHTTKWKDSAFSHSLIKSNRWLIGASRRVDHNYMRSLLVVTAEIQAFFVRNHILAFLREAAKQFPEKDFSSLKQAVDNRLVPIVRVVLLTIA</sequence>
<name>A0A813C3U7_9DINO</name>
<proteinExistence type="predicted"/>
<feature type="non-terminal residue" evidence="1">
    <location>
        <position position="1"/>
    </location>
</feature>
<reference evidence="1" key="1">
    <citation type="submission" date="2021-02" db="EMBL/GenBank/DDBJ databases">
        <authorList>
            <person name="Dougan E. K."/>
            <person name="Rhodes N."/>
            <person name="Thang M."/>
            <person name="Chan C."/>
        </authorList>
    </citation>
    <scope>NUCLEOTIDE SEQUENCE</scope>
</reference>
<dbReference type="OrthoDB" id="428620at2759"/>
<gene>
    <name evidence="1" type="ORF">SNEC2469_LOCUS33195</name>
</gene>
<dbReference type="AlphaFoldDB" id="A0A813C3U7"/>
<protein>
    <submittedName>
        <fullName evidence="1">Uncharacterized protein</fullName>
    </submittedName>
</protein>
<accession>A0A813C3U7</accession>
<organism evidence="1 2">
    <name type="scientific">Symbiodinium necroappetens</name>
    <dbReference type="NCBI Taxonomy" id="1628268"/>
    <lineage>
        <taxon>Eukaryota</taxon>
        <taxon>Sar</taxon>
        <taxon>Alveolata</taxon>
        <taxon>Dinophyceae</taxon>
        <taxon>Suessiales</taxon>
        <taxon>Symbiodiniaceae</taxon>
        <taxon>Symbiodinium</taxon>
    </lineage>
</organism>
<evidence type="ECO:0000313" key="1">
    <source>
        <dbReference type="EMBL" id="CAE7938548.1"/>
    </source>
</evidence>
<comment type="caution">
    <text evidence="1">The sequence shown here is derived from an EMBL/GenBank/DDBJ whole genome shotgun (WGS) entry which is preliminary data.</text>
</comment>
<dbReference type="Proteomes" id="UP000601435">
    <property type="component" value="Unassembled WGS sequence"/>
</dbReference>
<keyword evidence="2" id="KW-1185">Reference proteome</keyword>
<dbReference type="EMBL" id="CAJNJA010086541">
    <property type="protein sequence ID" value="CAE7938548.1"/>
    <property type="molecule type" value="Genomic_DNA"/>
</dbReference>